<dbReference type="EMBL" id="JAAMRR010000406">
    <property type="protein sequence ID" value="NGX95123.1"/>
    <property type="molecule type" value="Genomic_DNA"/>
</dbReference>
<evidence type="ECO:0000313" key="2">
    <source>
        <dbReference type="Proteomes" id="UP000480266"/>
    </source>
</evidence>
<dbReference type="AlphaFoldDB" id="A0A7C9RDZ4"/>
<name>A0A7C9RDZ4_9BRAD</name>
<organism evidence="1 2">
    <name type="scientific">Candidatus Afipia apatlaquensis</name>
    <dbReference type="NCBI Taxonomy" id="2712852"/>
    <lineage>
        <taxon>Bacteria</taxon>
        <taxon>Pseudomonadati</taxon>
        <taxon>Pseudomonadota</taxon>
        <taxon>Alphaproteobacteria</taxon>
        <taxon>Hyphomicrobiales</taxon>
        <taxon>Nitrobacteraceae</taxon>
        <taxon>Afipia</taxon>
    </lineage>
</organism>
<sequence length="45" mass="4852">MSKTASIGFASSNGLFRQLLAFVDNFLMKSAEISAKNGDLPRFGL</sequence>
<accession>A0A7C9RDZ4</accession>
<comment type="caution">
    <text evidence="1">The sequence shown here is derived from an EMBL/GenBank/DDBJ whole genome shotgun (WGS) entry which is preliminary data.</text>
</comment>
<dbReference type="Proteomes" id="UP000480266">
    <property type="component" value="Unassembled WGS sequence"/>
</dbReference>
<proteinExistence type="predicted"/>
<evidence type="ECO:0000313" key="1">
    <source>
        <dbReference type="EMBL" id="NGX95123.1"/>
    </source>
</evidence>
<reference evidence="1" key="1">
    <citation type="submission" date="2020-02" db="EMBL/GenBank/DDBJ databases">
        <title>Draft genome sequence of Candidatus Afipia apatlaquensis IBT-C3, a potential strain for decolorization of textile dyes.</title>
        <authorList>
            <person name="Sanchez-Reyes A."/>
            <person name="Breton-Deval L."/>
            <person name="Mangelson H."/>
            <person name="Sanchez-Flores A."/>
        </authorList>
    </citation>
    <scope>NUCLEOTIDE SEQUENCE [LARGE SCALE GENOMIC DNA]</scope>
    <source>
        <strain evidence="1">IBT-C3</strain>
    </source>
</reference>
<keyword evidence="2" id="KW-1185">Reference proteome</keyword>
<gene>
    <name evidence="1" type="ORF">G4V63_07810</name>
</gene>
<protein>
    <submittedName>
        <fullName evidence="1">Uncharacterized protein</fullName>
    </submittedName>
</protein>